<evidence type="ECO:0000313" key="1">
    <source>
        <dbReference type="EMBL" id="WNZ22477.1"/>
    </source>
</evidence>
<gene>
    <name evidence="1" type="ORF">HJG54_06110</name>
</gene>
<dbReference type="AlphaFoldDB" id="A0AA96W9X3"/>
<protein>
    <submittedName>
        <fullName evidence="1">Uncharacterized protein</fullName>
    </submittedName>
</protein>
<reference evidence="1" key="1">
    <citation type="submission" date="2020-05" db="EMBL/GenBank/DDBJ databases">
        <authorList>
            <person name="Zhu T."/>
            <person name="Keshari N."/>
            <person name="Lu X."/>
        </authorList>
    </citation>
    <scope>NUCLEOTIDE SEQUENCE</scope>
    <source>
        <strain evidence="1">NK1-12</strain>
    </source>
</reference>
<organism evidence="1">
    <name type="scientific">Leptolyngbya sp. NK1-12</name>
    <dbReference type="NCBI Taxonomy" id="2547451"/>
    <lineage>
        <taxon>Bacteria</taxon>
        <taxon>Bacillati</taxon>
        <taxon>Cyanobacteriota</taxon>
        <taxon>Cyanophyceae</taxon>
        <taxon>Leptolyngbyales</taxon>
        <taxon>Leptolyngbyaceae</taxon>
        <taxon>Leptolyngbya group</taxon>
        <taxon>Leptolyngbya</taxon>
    </lineage>
</organism>
<dbReference type="RefSeq" id="WP_036002833.1">
    <property type="nucleotide sequence ID" value="NZ_CP053586.1"/>
</dbReference>
<dbReference type="EMBL" id="CP053586">
    <property type="protein sequence ID" value="WNZ22477.1"/>
    <property type="molecule type" value="Genomic_DNA"/>
</dbReference>
<accession>A0AA96W9X3</accession>
<sequence length="159" mass="16029">MATYTPQEMTTIAEAPMMIGMAVAMADMGIVSTAIEAAAMSKEVSGAAAKYPNNSIIQSVFSEAAIKSGAIKMEKPDIKPEDVQSGAVVDKALAAVDAAVGVVSGKATPEEITEFKQFVYSCADAVANAAGSGLFGSGNPKVSAPEAAALAKIKTALAI</sequence>
<proteinExistence type="predicted"/>
<name>A0AA96W9X3_9CYAN</name>